<accession>A0A9N9TD44</accession>
<feature type="signal peptide" evidence="1">
    <location>
        <begin position="1"/>
        <end position="24"/>
    </location>
</feature>
<protein>
    <submittedName>
        <fullName evidence="2">Uncharacterized protein</fullName>
    </submittedName>
</protein>
<dbReference type="PROSITE" id="PS51257">
    <property type="entry name" value="PROKAR_LIPOPROTEIN"/>
    <property type="match status" value="1"/>
</dbReference>
<name>A0A9N9TD44_PHYSR</name>
<sequence>MFEFLVKMHLTHVILLSLIGCIYGLPNPEEYVVVRNSLQGASKRQDVSGMHESGDTRLMAINNMIPGAQMLQMVPSRTMYPMGQMGQMGQYSQMGQMGQMGPMGQMGQMGQMPGQMFPVGRLVGRSISTRQDKGIPIHAIPFMPNGFVAYG</sequence>
<feature type="chain" id="PRO_5040435122" evidence="1">
    <location>
        <begin position="25"/>
        <end position="151"/>
    </location>
</feature>
<evidence type="ECO:0000313" key="3">
    <source>
        <dbReference type="Proteomes" id="UP001153712"/>
    </source>
</evidence>
<gene>
    <name evidence="2" type="ORF">PHYEVI_LOCUS423</name>
</gene>
<dbReference type="AlphaFoldDB" id="A0A9N9TD44"/>
<keyword evidence="3" id="KW-1185">Reference proteome</keyword>
<organism evidence="2 3">
    <name type="scientific">Phyllotreta striolata</name>
    <name type="common">Striped flea beetle</name>
    <name type="synonym">Crioceris striolata</name>
    <dbReference type="NCBI Taxonomy" id="444603"/>
    <lineage>
        <taxon>Eukaryota</taxon>
        <taxon>Metazoa</taxon>
        <taxon>Ecdysozoa</taxon>
        <taxon>Arthropoda</taxon>
        <taxon>Hexapoda</taxon>
        <taxon>Insecta</taxon>
        <taxon>Pterygota</taxon>
        <taxon>Neoptera</taxon>
        <taxon>Endopterygota</taxon>
        <taxon>Coleoptera</taxon>
        <taxon>Polyphaga</taxon>
        <taxon>Cucujiformia</taxon>
        <taxon>Chrysomeloidea</taxon>
        <taxon>Chrysomelidae</taxon>
        <taxon>Galerucinae</taxon>
        <taxon>Alticini</taxon>
        <taxon>Phyllotreta</taxon>
    </lineage>
</organism>
<dbReference type="EMBL" id="OU900094">
    <property type="protein sequence ID" value="CAG9853956.1"/>
    <property type="molecule type" value="Genomic_DNA"/>
</dbReference>
<reference evidence="2" key="1">
    <citation type="submission" date="2022-01" db="EMBL/GenBank/DDBJ databases">
        <authorList>
            <person name="King R."/>
        </authorList>
    </citation>
    <scope>NUCLEOTIDE SEQUENCE</scope>
</reference>
<evidence type="ECO:0000313" key="2">
    <source>
        <dbReference type="EMBL" id="CAG9853956.1"/>
    </source>
</evidence>
<dbReference type="Proteomes" id="UP001153712">
    <property type="component" value="Chromosome 1"/>
</dbReference>
<keyword evidence="1" id="KW-0732">Signal</keyword>
<proteinExistence type="predicted"/>
<evidence type="ECO:0000256" key="1">
    <source>
        <dbReference type="SAM" id="SignalP"/>
    </source>
</evidence>